<dbReference type="EMBL" id="LT615367">
    <property type="protein sequence ID" value="SLM62828.1"/>
    <property type="molecule type" value="Genomic_DNA"/>
</dbReference>
<evidence type="ECO:0000313" key="1">
    <source>
        <dbReference type="EMBL" id="SLM62828.1"/>
    </source>
</evidence>
<proteinExistence type="predicted"/>
<organism evidence="1 2">
    <name type="scientific">Dickeya aquatica</name>
    <dbReference type="NCBI Taxonomy" id="1401087"/>
    <lineage>
        <taxon>Bacteria</taxon>
        <taxon>Pseudomonadati</taxon>
        <taxon>Pseudomonadota</taxon>
        <taxon>Gammaproteobacteria</taxon>
        <taxon>Enterobacterales</taxon>
        <taxon>Pectobacteriaceae</taxon>
        <taxon>Dickeya</taxon>
    </lineage>
</organism>
<dbReference type="InterPro" id="IPR009225">
    <property type="entry name" value="Phage_head_completion_GpL"/>
</dbReference>
<dbReference type="AlphaFoldDB" id="A0A375A9S0"/>
<dbReference type="KEGG" id="daq:DAQ1742_01898"/>
<evidence type="ECO:0000313" key="2">
    <source>
        <dbReference type="Proteomes" id="UP000294820"/>
    </source>
</evidence>
<accession>A0A375A9S0</accession>
<protein>
    <submittedName>
        <fullName evidence="1">Phage head completion-stabilization protein</fullName>
    </submittedName>
</protein>
<sequence>MNMMFPEPVDDTALTDVDDGGATVSSSAFWPVINLAALRKAMRLDGAVTTDRLMDKTIEAVASVNEQLREYRAEQERTGAAALGDVEAAAINGESVLVWRYRRAVYSAAKALLTEGYRDIDTTKEGEKHAQALTSQIDTLWRDAQWAIRDIQGVGRGTAELV</sequence>
<name>A0A375A9S0_9GAMM</name>
<gene>
    <name evidence="1" type="ORF">DAQ1742_01898</name>
</gene>
<keyword evidence="2" id="KW-1185">Reference proteome</keyword>
<reference evidence="1 2" key="1">
    <citation type="submission" date="2016-09" db="EMBL/GenBank/DDBJ databases">
        <authorList>
            <person name="Reverchon S."/>
            <person name="Nasser W."/>
            <person name="Leonard S."/>
            <person name="Brochier C."/>
            <person name="Duprey A."/>
        </authorList>
    </citation>
    <scope>NUCLEOTIDE SEQUENCE [LARGE SCALE GENOMIC DNA]</scope>
    <source>
        <strain evidence="1 2">174/2</strain>
    </source>
</reference>
<dbReference type="RefSeq" id="WP_067487071.1">
    <property type="nucleotide sequence ID" value="NZ_LT615367.1"/>
</dbReference>
<dbReference type="Pfam" id="PF05926">
    <property type="entry name" value="Phage_GPL"/>
    <property type="match status" value="1"/>
</dbReference>
<dbReference type="Proteomes" id="UP000294820">
    <property type="component" value="Chromosome 1"/>
</dbReference>